<comment type="caution">
    <text evidence="4">The sequence shown here is derived from an EMBL/GenBank/DDBJ whole genome shotgun (WGS) entry which is preliminary data.</text>
</comment>
<name>A0A8K0FY49_IGNLU</name>
<dbReference type="GO" id="GO:0005524">
    <property type="term" value="F:ATP binding"/>
    <property type="evidence" value="ECO:0007669"/>
    <property type="project" value="InterPro"/>
</dbReference>
<gene>
    <name evidence="4" type="ORF">ILUMI_27268</name>
</gene>
<evidence type="ECO:0000259" key="3">
    <source>
        <dbReference type="PROSITE" id="PS51194"/>
    </source>
</evidence>
<feature type="non-terminal residue" evidence="4">
    <location>
        <position position="574"/>
    </location>
</feature>
<dbReference type="PROSITE" id="PS51194">
    <property type="entry name" value="HELICASE_CTER"/>
    <property type="match status" value="1"/>
</dbReference>
<dbReference type="SMART" id="SM00490">
    <property type="entry name" value="HELICc"/>
    <property type="match status" value="1"/>
</dbReference>
<dbReference type="InterPro" id="IPR001650">
    <property type="entry name" value="Helicase_C-like"/>
</dbReference>
<dbReference type="Proteomes" id="UP000801492">
    <property type="component" value="Unassembled WGS sequence"/>
</dbReference>
<dbReference type="GO" id="GO:0044027">
    <property type="term" value="P:negative regulation of gene expression via chromosomal CpG island methylation"/>
    <property type="evidence" value="ECO:0007669"/>
    <property type="project" value="TreeGrafter"/>
</dbReference>
<dbReference type="PANTHER" id="PTHR47161">
    <property type="entry name" value="LYMPHOID-SPECIFIC HELICASE"/>
    <property type="match status" value="1"/>
</dbReference>
<dbReference type="GO" id="GO:0005634">
    <property type="term" value="C:nucleus"/>
    <property type="evidence" value="ECO:0007669"/>
    <property type="project" value="TreeGrafter"/>
</dbReference>
<dbReference type="InterPro" id="IPR000330">
    <property type="entry name" value="SNF2_N"/>
</dbReference>
<dbReference type="GO" id="GO:0016787">
    <property type="term" value="F:hydrolase activity"/>
    <property type="evidence" value="ECO:0007669"/>
    <property type="project" value="UniProtKB-KW"/>
</dbReference>
<protein>
    <recommendedName>
        <fullName evidence="6">Lymphoid-specific helicase</fullName>
    </recommendedName>
</protein>
<dbReference type="SMART" id="SM00487">
    <property type="entry name" value="DEXDc"/>
    <property type="match status" value="1"/>
</dbReference>
<organism evidence="4 5">
    <name type="scientific">Ignelater luminosus</name>
    <name type="common">Cucubano</name>
    <name type="synonym">Pyrophorus luminosus</name>
    <dbReference type="NCBI Taxonomy" id="2038154"/>
    <lineage>
        <taxon>Eukaryota</taxon>
        <taxon>Metazoa</taxon>
        <taxon>Ecdysozoa</taxon>
        <taxon>Arthropoda</taxon>
        <taxon>Hexapoda</taxon>
        <taxon>Insecta</taxon>
        <taxon>Pterygota</taxon>
        <taxon>Neoptera</taxon>
        <taxon>Endopterygota</taxon>
        <taxon>Coleoptera</taxon>
        <taxon>Polyphaga</taxon>
        <taxon>Elateriformia</taxon>
        <taxon>Elateroidea</taxon>
        <taxon>Elateridae</taxon>
        <taxon>Agrypninae</taxon>
        <taxon>Pyrophorini</taxon>
        <taxon>Ignelater</taxon>
    </lineage>
</organism>
<dbReference type="PANTHER" id="PTHR47161:SF1">
    <property type="entry name" value="LYMPHOID-SPECIFIC HELICASE"/>
    <property type="match status" value="1"/>
</dbReference>
<dbReference type="InterPro" id="IPR014001">
    <property type="entry name" value="Helicase_ATP-bd"/>
</dbReference>
<dbReference type="Gene3D" id="3.40.50.10810">
    <property type="entry name" value="Tandem AAA-ATPase domain"/>
    <property type="match status" value="1"/>
</dbReference>
<accession>A0A8K0FY49</accession>
<dbReference type="OrthoDB" id="448448at2759"/>
<dbReference type="Gene3D" id="3.40.50.300">
    <property type="entry name" value="P-loop containing nucleotide triphosphate hydrolases"/>
    <property type="match status" value="1"/>
</dbReference>
<dbReference type="GO" id="GO:0003682">
    <property type="term" value="F:chromatin binding"/>
    <property type="evidence" value="ECO:0007669"/>
    <property type="project" value="TreeGrafter"/>
</dbReference>
<dbReference type="EMBL" id="VTPC01091258">
    <property type="protein sequence ID" value="KAF2878908.1"/>
    <property type="molecule type" value="Genomic_DNA"/>
</dbReference>
<dbReference type="GO" id="GO:0006346">
    <property type="term" value="P:DNA methylation-dependent constitutive heterochromatin formation"/>
    <property type="evidence" value="ECO:0007669"/>
    <property type="project" value="TreeGrafter"/>
</dbReference>
<evidence type="ECO:0000256" key="1">
    <source>
        <dbReference type="ARBA" id="ARBA00022801"/>
    </source>
</evidence>
<sequence>ILYENGVNGILADEMGLGKTIQIIALISHLYERKVEGPYLIIAPLIVFHGSKEELVNLRNQVAKTNYKLNGTNVKPVVITSFEVPMREGDFLSNLLWQYMIVDEGHRLKNAQSRLTRVLKKFKTINRLLLTGTPLQNNLTELWALLNFILPEIFVDMDTFASVLLLEDMEDSEKIIEKEQTSNIISTIHSVLAPFMLRRIKSEVLGDLVPKKEVVVYCPLTKLQFDLCHFTLDRNVIKLKGKNNSDDETPDKENESVNTARHRSKRRCVCINKSYTEPTEDDVEDLFYEDNLGNKNQSVNSNSNVQIKTFLHYITLQSPMMMLKKIVDHPYLVQFPLKPNSDKKELLIDEQLVTQSGKMLVLDAMLKKLKERGHKVLIFSTLVMLLDLLEEYVLMRKYKYCRLDGLRQLADRDRSIDQFNTDPEVFIFLISTRAGGLGLNLTAADTVILFDRDWNPQVDIQAQDRCHRIGQTKPVMVYSLITKNTIDERILRTSNVKRRLERVIIKNRQFRYAKKSSDERLDCEELLELLKSQDSLVNIHTNGYVLSDADLEQLLDRSELYKQLDESKWTEDTK</sequence>
<dbReference type="InterPro" id="IPR038718">
    <property type="entry name" value="SNF2-like_sf"/>
</dbReference>
<dbReference type="InterPro" id="IPR049730">
    <property type="entry name" value="SNF2/RAD54-like_C"/>
</dbReference>
<dbReference type="Pfam" id="PF00271">
    <property type="entry name" value="Helicase_C"/>
    <property type="match status" value="1"/>
</dbReference>
<feature type="domain" description="Helicase C-terminal" evidence="3">
    <location>
        <begin position="361"/>
        <end position="522"/>
    </location>
</feature>
<keyword evidence="5" id="KW-1185">Reference proteome</keyword>
<reference evidence="4" key="1">
    <citation type="submission" date="2019-08" db="EMBL/GenBank/DDBJ databases">
        <title>The genome of the North American firefly Photinus pyralis.</title>
        <authorList>
            <consortium name="Photinus pyralis genome working group"/>
            <person name="Fallon T.R."/>
            <person name="Sander Lower S.E."/>
            <person name="Weng J.-K."/>
        </authorList>
    </citation>
    <scope>NUCLEOTIDE SEQUENCE</scope>
    <source>
        <strain evidence="4">TRF0915ILg1</strain>
        <tissue evidence="4">Whole body</tissue>
    </source>
</reference>
<evidence type="ECO:0000259" key="2">
    <source>
        <dbReference type="PROSITE" id="PS51192"/>
    </source>
</evidence>
<dbReference type="Pfam" id="PF00176">
    <property type="entry name" value="SNF2-rel_dom"/>
    <property type="match status" value="1"/>
</dbReference>
<proteinExistence type="predicted"/>
<evidence type="ECO:0008006" key="6">
    <source>
        <dbReference type="Google" id="ProtNLM"/>
    </source>
</evidence>
<dbReference type="FunFam" id="3.40.50.300:FF:000577">
    <property type="entry name" value="lymphoid-specific helicase isoform X1"/>
    <property type="match status" value="1"/>
</dbReference>
<keyword evidence="1" id="KW-0378">Hydrolase</keyword>
<dbReference type="GO" id="GO:0031508">
    <property type="term" value="P:pericentric heterochromatin formation"/>
    <property type="evidence" value="ECO:0007669"/>
    <property type="project" value="TreeGrafter"/>
</dbReference>
<evidence type="ECO:0000313" key="4">
    <source>
        <dbReference type="EMBL" id="KAF2878908.1"/>
    </source>
</evidence>
<dbReference type="CDD" id="cd18793">
    <property type="entry name" value="SF2_C_SNF"/>
    <property type="match status" value="1"/>
</dbReference>
<evidence type="ECO:0000313" key="5">
    <source>
        <dbReference type="Proteomes" id="UP000801492"/>
    </source>
</evidence>
<feature type="domain" description="Helicase ATP-binding" evidence="2">
    <location>
        <begin position="1"/>
        <end position="152"/>
    </location>
</feature>
<dbReference type="AlphaFoldDB" id="A0A8K0FY49"/>
<dbReference type="GO" id="GO:0005721">
    <property type="term" value="C:pericentric heterochromatin"/>
    <property type="evidence" value="ECO:0007669"/>
    <property type="project" value="TreeGrafter"/>
</dbReference>
<dbReference type="SUPFAM" id="SSF52540">
    <property type="entry name" value="P-loop containing nucleoside triphosphate hydrolases"/>
    <property type="match status" value="2"/>
</dbReference>
<dbReference type="PROSITE" id="PS51192">
    <property type="entry name" value="HELICASE_ATP_BIND_1"/>
    <property type="match status" value="1"/>
</dbReference>
<dbReference type="InterPro" id="IPR027417">
    <property type="entry name" value="P-loop_NTPase"/>
</dbReference>